<keyword evidence="2" id="KW-1185">Reference proteome</keyword>
<evidence type="ECO:0000313" key="1">
    <source>
        <dbReference type="EMBL" id="GGM45294.1"/>
    </source>
</evidence>
<dbReference type="AlphaFoldDB" id="A0A8J3FVK5"/>
<name>A0A8J3FVK5_9PSEU</name>
<comment type="caution">
    <text evidence="1">The sequence shown here is derived from an EMBL/GenBank/DDBJ whole genome shotgun (WGS) entry which is preliminary data.</text>
</comment>
<reference evidence="1" key="2">
    <citation type="submission" date="2020-09" db="EMBL/GenBank/DDBJ databases">
        <authorList>
            <person name="Sun Q."/>
            <person name="Zhou Y."/>
        </authorList>
    </citation>
    <scope>NUCLEOTIDE SEQUENCE</scope>
    <source>
        <strain evidence="1">CGMCC 4.5737</strain>
    </source>
</reference>
<protein>
    <submittedName>
        <fullName evidence="1">Uncharacterized protein</fullName>
    </submittedName>
</protein>
<evidence type="ECO:0000313" key="2">
    <source>
        <dbReference type="Proteomes" id="UP000637578"/>
    </source>
</evidence>
<organism evidence="1 2">
    <name type="scientific">Longimycelium tulufanense</name>
    <dbReference type="NCBI Taxonomy" id="907463"/>
    <lineage>
        <taxon>Bacteria</taxon>
        <taxon>Bacillati</taxon>
        <taxon>Actinomycetota</taxon>
        <taxon>Actinomycetes</taxon>
        <taxon>Pseudonocardiales</taxon>
        <taxon>Pseudonocardiaceae</taxon>
        <taxon>Longimycelium</taxon>
    </lineage>
</organism>
<dbReference type="Proteomes" id="UP000637578">
    <property type="component" value="Unassembled WGS sequence"/>
</dbReference>
<sequence length="132" mass="15042">MSDEAKISKLVQKLPKLPISWEIGRYGYDWMDAVEESGSGWFVVPLWGSKGWNLGSWPHVIVLHYNGDEVYGVATYVEGDLTIRAYATPTQREVATDMIAHFYWLHNDSGPEDLPERFGDVPAKYFGPYLGW</sequence>
<gene>
    <name evidence="1" type="ORF">GCM10012275_15430</name>
</gene>
<proteinExistence type="predicted"/>
<dbReference type="RefSeq" id="WP_189055294.1">
    <property type="nucleotide sequence ID" value="NZ_BMMK01000004.1"/>
</dbReference>
<reference evidence="1" key="1">
    <citation type="journal article" date="2014" name="Int. J. Syst. Evol. Microbiol.">
        <title>Complete genome sequence of Corynebacterium casei LMG S-19264T (=DSM 44701T), isolated from a smear-ripened cheese.</title>
        <authorList>
            <consortium name="US DOE Joint Genome Institute (JGI-PGF)"/>
            <person name="Walter F."/>
            <person name="Albersmeier A."/>
            <person name="Kalinowski J."/>
            <person name="Ruckert C."/>
        </authorList>
    </citation>
    <scope>NUCLEOTIDE SEQUENCE</scope>
    <source>
        <strain evidence="1">CGMCC 4.5737</strain>
    </source>
</reference>
<dbReference type="EMBL" id="BMMK01000004">
    <property type="protein sequence ID" value="GGM45294.1"/>
    <property type="molecule type" value="Genomic_DNA"/>
</dbReference>
<accession>A0A8J3FVK5</accession>